<protein>
    <submittedName>
        <fullName evidence="2">Phage tail protein</fullName>
    </submittedName>
</protein>
<proteinExistence type="predicted"/>
<accession>A0A7X1PI89</accession>
<dbReference type="InterPro" id="IPR054075">
    <property type="entry name" value="Gp53-like_C"/>
</dbReference>
<feature type="domain" description="Putative tail fiber protein gp53-like C-terminal" evidence="1">
    <location>
        <begin position="216"/>
        <end position="261"/>
    </location>
</feature>
<dbReference type="EMBL" id="WHUV01000001">
    <property type="protein sequence ID" value="MQA52610.1"/>
    <property type="molecule type" value="Genomic_DNA"/>
</dbReference>
<gene>
    <name evidence="2" type="ORF">GDH07_04620</name>
</gene>
<sequence>MDYPKSVPSSGLVNGRFIDENPVAGTPGSLIPASWGNAITDEILNVLSAAGIAPLEGSNNQLITALRSGALFQTKPQFDNGKSAATTEFVQRALGSLRDVAVYNAATTLTAADIGRCVRFGYGGYSITLPAAGPAIANGSALYLMNTGTGAMTVVVNGGDKIAVGNGYLSSFEFGVGDSVVLVKHLNGEWTALLGSVPMRYMPGFACLMGGTGYQKLPSGLIVQWIAGGSDSNGNMIVSLPIQFPNAVLGGIANELNPLGWGATGRTTVWAFDLPSSNKAVVVAKARDIIGNNVPVPNPIGGRILVWGY</sequence>
<dbReference type="AlphaFoldDB" id="A0A7X1PI89"/>
<name>A0A7X1PI89_9PSED</name>
<reference evidence="2 3" key="1">
    <citation type="submission" date="2019-10" db="EMBL/GenBank/DDBJ databases">
        <title>Pseudomonas dajingensis sp. nov., isolated from the profound head ulcers of farmed Murray cod (Maccullochella peelii peelii).</title>
        <authorList>
            <person name="Liu Y."/>
        </authorList>
    </citation>
    <scope>NUCLEOTIDE SEQUENCE [LARGE SCALE GENOMIC DNA]</scope>
    <source>
        <strain evidence="2 3">MC042</strain>
    </source>
</reference>
<dbReference type="RefSeq" id="WP_343038157.1">
    <property type="nucleotide sequence ID" value="NZ_WHUV01000001.1"/>
</dbReference>
<evidence type="ECO:0000259" key="1">
    <source>
        <dbReference type="Pfam" id="PF21882"/>
    </source>
</evidence>
<organism evidence="2 3">
    <name type="scientific">Pseudomonas piscis</name>
    <dbReference type="NCBI Taxonomy" id="2614538"/>
    <lineage>
        <taxon>Bacteria</taxon>
        <taxon>Pseudomonadati</taxon>
        <taxon>Pseudomonadota</taxon>
        <taxon>Gammaproteobacteria</taxon>
        <taxon>Pseudomonadales</taxon>
        <taxon>Pseudomonadaceae</taxon>
        <taxon>Pseudomonas</taxon>
    </lineage>
</organism>
<dbReference type="Proteomes" id="UP000486534">
    <property type="component" value="Unassembled WGS sequence"/>
</dbReference>
<dbReference type="Gene3D" id="2.60.40.3940">
    <property type="match status" value="1"/>
</dbReference>
<comment type="caution">
    <text evidence="2">The sequence shown here is derived from an EMBL/GenBank/DDBJ whole genome shotgun (WGS) entry which is preliminary data.</text>
</comment>
<evidence type="ECO:0000313" key="3">
    <source>
        <dbReference type="Proteomes" id="UP000486534"/>
    </source>
</evidence>
<dbReference type="Pfam" id="PF21882">
    <property type="entry name" value="Gp53-like_C"/>
    <property type="match status" value="1"/>
</dbReference>
<evidence type="ECO:0000313" key="2">
    <source>
        <dbReference type="EMBL" id="MQA52610.1"/>
    </source>
</evidence>